<proteinExistence type="inferred from homology"/>
<dbReference type="SUPFAM" id="SSF144091">
    <property type="entry name" value="Rhomboid-like"/>
    <property type="match status" value="1"/>
</dbReference>
<keyword evidence="10" id="KW-1185">Reference proteome</keyword>
<evidence type="ECO:0000256" key="4">
    <source>
        <dbReference type="ARBA" id="ARBA00022801"/>
    </source>
</evidence>
<reference evidence="9" key="1">
    <citation type="submission" date="2021-06" db="EMBL/GenBank/DDBJ databases">
        <authorList>
            <person name="Kallberg Y."/>
            <person name="Tangrot J."/>
            <person name="Rosling A."/>
        </authorList>
    </citation>
    <scope>NUCLEOTIDE SEQUENCE</scope>
    <source>
        <strain evidence="9">CL551</strain>
    </source>
</reference>
<dbReference type="OrthoDB" id="418595at2759"/>
<feature type="transmembrane region" description="Helical" evidence="7">
    <location>
        <begin position="313"/>
        <end position="331"/>
    </location>
</feature>
<dbReference type="EMBL" id="CAJVPV010003970">
    <property type="protein sequence ID" value="CAG8563794.1"/>
    <property type="molecule type" value="Genomic_DNA"/>
</dbReference>
<comment type="subcellular location">
    <subcellularLocation>
        <location evidence="1">Membrane</location>
        <topology evidence="1">Multi-pass membrane protein</topology>
    </subcellularLocation>
</comment>
<dbReference type="GO" id="GO:0016020">
    <property type="term" value="C:membrane"/>
    <property type="evidence" value="ECO:0007669"/>
    <property type="project" value="UniProtKB-SubCell"/>
</dbReference>
<organism evidence="9 10">
    <name type="scientific">Acaulospora morrowiae</name>
    <dbReference type="NCBI Taxonomy" id="94023"/>
    <lineage>
        <taxon>Eukaryota</taxon>
        <taxon>Fungi</taxon>
        <taxon>Fungi incertae sedis</taxon>
        <taxon>Mucoromycota</taxon>
        <taxon>Glomeromycotina</taxon>
        <taxon>Glomeromycetes</taxon>
        <taxon>Diversisporales</taxon>
        <taxon>Acaulosporaceae</taxon>
        <taxon>Acaulospora</taxon>
    </lineage>
</organism>
<evidence type="ECO:0000313" key="9">
    <source>
        <dbReference type="EMBL" id="CAG8563794.1"/>
    </source>
</evidence>
<sequence length="354" mass="41199">MLPSLIRLFKVIPSGQRFQYHARLRNLKFGPYNMDKKIVFRIFNLNSLPRNLYGHTSMGHSSINQRFFLFNCPRRNFRFGFSEMKHGIFSSDHGYAFPRLLNSYFTNFKKLIPKNRISKYSLKLFRNTETDSRIVSQIMVANVLVFLSWKLAELNYEEHRNITYLNFMYKHFTVSINNIRESRWWTVLTCAFSHKDFGHLAVNMFALWGFGRAVLQMLGTTEFLLVYLGSALTASLGHLSYTYFSRSRKENVKHYVSAMGASGSIMGLSSLYALTFPSSTFLIFFVIPAPAIVVVGLYAFYDIYRTWTKSHGNVGSAGHLAGTLFGLIYYWRKIRRGRFGTTMRNVKNWRGRIH</sequence>
<comment type="similarity">
    <text evidence="2">Belongs to the peptidase S54 family.</text>
</comment>
<dbReference type="PANTHER" id="PTHR43731:SF14">
    <property type="entry name" value="PRESENILIN-ASSOCIATED RHOMBOID-LIKE PROTEIN, MITOCHONDRIAL"/>
    <property type="match status" value="1"/>
</dbReference>
<evidence type="ECO:0000256" key="1">
    <source>
        <dbReference type="ARBA" id="ARBA00004141"/>
    </source>
</evidence>
<dbReference type="InterPro" id="IPR050925">
    <property type="entry name" value="Rhomboid_protease_S54"/>
</dbReference>
<feature type="transmembrane region" description="Helical" evidence="7">
    <location>
        <begin position="224"/>
        <end position="244"/>
    </location>
</feature>
<dbReference type="GO" id="GO:0004252">
    <property type="term" value="F:serine-type endopeptidase activity"/>
    <property type="evidence" value="ECO:0007669"/>
    <property type="project" value="InterPro"/>
</dbReference>
<dbReference type="AlphaFoldDB" id="A0A9N9BD60"/>
<dbReference type="Pfam" id="PF01694">
    <property type="entry name" value="Rhomboid"/>
    <property type="match status" value="1"/>
</dbReference>
<comment type="caution">
    <text evidence="9">The sequence shown here is derived from an EMBL/GenBank/DDBJ whole genome shotgun (WGS) entry which is preliminary data.</text>
</comment>
<evidence type="ECO:0000256" key="7">
    <source>
        <dbReference type="SAM" id="Phobius"/>
    </source>
</evidence>
<evidence type="ECO:0000256" key="3">
    <source>
        <dbReference type="ARBA" id="ARBA00022692"/>
    </source>
</evidence>
<feature type="transmembrane region" description="Helical" evidence="7">
    <location>
        <begin position="256"/>
        <end position="275"/>
    </location>
</feature>
<evidence type="ECO:0000256" key="6">
    <source>
        <dbReference type="ARBA" id="ARBA00023136"/>
    </source>
</evidence>
<keyword evidence="3 7" id="KW-0812">Transmembrane</keyword>
<feature type="transmembrane region" description="Helical" evidence="7">
    <location>
        <begin position="281"/>
        <end position="301"/>
    </location>
</feature>
<dbReference type="InterPro" id="IPR022764">
    <property type="entry name" value="Peptidase_S54_rhomboid_dom"/>
</dbReference>
<feature type="domain" description="Peptidase S54 rhomboid" evidence="8">
    <location>
        <begin position="182"/>
        <end position="334"/>
    </location>
</feature>
<keyword evidence="5 7" id="KW-1133">Transmembrane helix</keyword>
<evidence type="ECO:0000256" key="5">
    <source>
        <dbReference type="ARBA" id="ARBA00022989"/>
    </source>
</evidence>
<keyword evidence="6 7" id="KW-0472">Membrane</keyword>
<accession>A0A9N9BD60</accession>
<keyword evidence="4" id="KW-0378">Hydrolase</keyword>
<dbReference type="InterPro" id="IPR035952">
    <property type="entry name" value="Rhomboid-like_sf"/>
</dbReference>
<evidence type="ECO:0000256" key="2">
    <source>
        <dbReference type="ARBA" id="ARBA00009045"/>
    </source>
</evidence>
<dbReference type="Gene3D" id="1.20.1540.10">
    <property type="entry name" value="Rhomboid-like"/>
    <property type="match status" value="1"/>
</dbReference>
<evidence type="ECO:0000259" key="8">
    <source>
        <dbReference type="Pfam" id="PF01694"/>
    </source>
</evidence>
<name>A0A9N9BD60_9GLOM</name>
<dbReference type="Proteomes" id="UP000789342">
    <property type="component" value="Unassembled WGS sequence"/>
</dbReference>
<protein>
    <submittedName>
        <fullName evidence="9">7717_t:CDS:1</fullName>
    </submittedName>
</protein>
<gene>
    <name evidence="9" type="ORF">AMORRO_LOCUS6144</name>
</gene>
<dbReference type="PANTHER" id="PTHR43731">
    <property type="entry name" value="RHOMBOID PROTEASE"/>
    <property type="match status" value="1"/>
</dbReference>
<evidence type="ECO:0000313" key="10">
    <source>
        <dbReference type="Proteomes" id="UP000789342"/>
    </source>
</evidence>